<gene>
    <name evidence="11" type="ORF">F6J89_25465</name>
</gene>
<dbReference type="PANTHER" id="PTHR43547:SF2">
    <property type="entry name" value="HYBRID SIGNAL TRANSDUCTION HISTIDINE KINASE C"/>
    <property type="match status" value="1"/>
</dbReference>
<dbReference type="SMART" id="SM00448">
    <property type="entry name" value="REC"/>
    <property type="match status" value="1"/>
</dbReference>
<evidence type="ECO:0000256" key="1">
    <source>
        <dbReference type="ARBA" id="ARBA00000085"/>
    </source>
</evidence>
<dbReference type="SUPFAM" id="SSF55785">
    <property type="entry name" value="PYP-like sensor domain (PAS domain)"/>
    <property type="match status" value="1"/>
</dbReference>
<dbReference type="Pfam" id="PF02518">
    <property type="entry name" value="HATPase_c"/>
    <property type="match status" value="1"/>
</dbReference>
<evidence type="ECO:0000259" key="8">
    <source>
        <dbReference type="PROSITE" id="PS50109"/>
    </source>
</evidence>
<dbReference type="AlphaFoldDB" id="A0A6B3NJ19"/>
<keyword evidence="5" id="KW-0418">Kinase</keyword>
<comment type="caution">
    <text evidence="11">The sequence shown here is derived from an EMBL/GenBank/DDBJ whole genome shotgun (WGS) entry which is preliminary data.</text>
</comment>
<dbReference type="GO" id="GO:0006355">
    <property type="term" value="P:regulation of DNA-templated transcription"/>
    <property type="evidence" value="ECO:0007669"/>
    <property type="project" value="InterPro"/>
</dbReference>
<dbReference type="SUPFAM" id="SSF52172">
    <property type="entry name" value="CheY-like"/>
    <property type="match status" value="1"/>
</dbReference>
<dbReference type="PROSITE" id="PS50109">
    <property type="entry name" value="HIS_KIN"/>
    <property type="match status" value="1"/>
</dbReference>
<comment type="catalytic activity">
    <reaction evidence="1">
        <text>ATP + protein L-histidine = ADP + protein N-phospho-L-histidine.</text>
        <dbReference type="EC" id="2.7.13.3"/>
    </reaction>
</comment>
<feature type="domain" description="Response regulatory" evidence="9">
    <location>
        <begin position="5"/>
        <end position="120"/>
    </location>
</feature>
<dbReference type="PROSITE" id="PS50112">
    <property type="entry name" value="PAS"/>
    <property type="match status" value="1"/>
</dbReference>
<evidence type="ECO:0000256" key="3">
    <source>
        <dbReference type="ARBA" id="ARBA00022553"/>
    </source>
</evidence>
<dbReference type="EMBL" id="JAAHFQ010000663">
    <property type="protein sequence ID" value="NER30875.1"/>
    <property type="molecule type" value="Genomic_DNA"/>
</dbReference>
<reference evidence="11" key="1">
    <citation type="submission" date="2019-11" db="EMBL/GenBank/DDBJ databases">
        <title>Genomic insights into an expanded diversity of filamentous marine cyanobacteria reveals the extraordinary biosynthetic potential of Moorea and Okeania.</title>
        <authorList>
            <person name="Ferreira Leao T."/>
            <person name="Wang M."/>
            <person name="Moss N."/>
            <person name="Da Silva R."/>
            <person name="Sanders J."/>
            <person name="Nurk S."/>
            <person name="Gurevich A."/>
            <person name="Humphrey G."/>
            <person name="Reher R."/>
            <person name="Zhu Q."/>
            <person name="Belda-Ferre P."/>
            <person name="Glukhov E."/>
            <person name="Rex R."/>
            <person name="Dorrestein P.C."/>
            <person name="Knight R."/>
            <person name="Pevzner P."/>
            <person name="Gerwick W.H."/>
            <person name="Gerwick L."/>
        </authorList>
    </citation>
    <scope>NUCLEOTIDE SEQUENCE</scope>
    <source>
        <strain evidence="11">SIO1C4</strain>
    </source>
</reference>
<dbReference type="InterPro" id="IPR003661">
    <property type="entry name" value="HisK_dim/P_dom"/>
</dbReference>
<dbReference type="PANTHER" id="PTHR43547">
    <property type="entry name" value="TWO-COMPONENT HISTIDINE KINASE"/>
    <property type="match status" value="1"/>
</dbReference>
<dbReference type="InterPro" id="IPR003594">
    <property type="entry name" value="HATPase_dom"/>
</dbReference>
<keyword evidence="3 7" id="KW-0597">Phosphoprotein</keyword>
<dbReference type="FunFam" id="3.30.565.10:FF:000006">
    <property type="entry name" value="Sensor histidine kinase WalK"/>
    <property type="match status" value="1"/>
</dbReference>
<dbReference type="InterPro" id="IPR004358">
    <property type="entry name" value="Sig_transdc_His_kin-like_C"/>
</dbReference>
<feature type="domain" description="Histidine kinase" evidence="8">
    <location>
        <begin position="279"/>
        <end position="497"/>
    </location>
</feature>
<feature type="modified residue" description="4-aspartylphosphate" evidence="7">
    <location>
        <position position="55"/>
    </location>
</feature>
<dbReference type="CDD" id="cd00082">
    <property type="entry name" value="HisKA"/>
    <property type="match status" value="1"/>
</dbReference>
<evidence type="ECO:0000256" key="4">
    <source>
        <dbReference type="ARBA" id="ARBA00022679"/>
    </source>
</evidence>
<evidence type="ECO:0000256" key="6">
    <source>
        <dbReference type="ARBA" id="ARBA00023012"/>
    </source>
</evidence>
<dbReference type="NCBIfam" id="TIGR00229">
    <property type="entry name" value="sensory_box"/>
    <property type="match status" value="1"/>
</dbReference>
<dbReference type="InterPro" id="IPR035965">
    <property type="entry name" value="PAS-like_dom_sf"/>
</dbReference>
<dbReference type="SMART" id="SM00387">
    <property type="entry name" value="HATPase_c"/>
    <property type="match status" value="1"/>
</dbReference>
<proteinExistence type="predicted"/>
<evidence type="ECO:0000256" key="5">
    <source>
        <dbReference type="ARBA" id="ARBA00022777"/>
    </source>
</evidence>
<dbReference type="PROSITE" id="PS50110">
    <property type="entry name" value="RESPONSE_REGULATORY"/>
    <property type="match status" value="1"/>
</dbReference>
<dbReference type="InterPro" id="IPR036890">
    <property type="entry name" value="HATPase_C_sf"/>
</dbReference>
<dbReference type="InterPro" id="IPR011006">
    <property type="entry name" value="CheY-like_superfamily"/>
</dbReference>
<accession>A0A6B3NJ19</accession>
<dbReference type="SUPFAM" id="SSF55874">
    <property type="entry name" value="ATPase domain of HSP90 chaperone/DNA topoisomerase II/histidine kinase"/>
    <property type="match status" value="1"/>
</dbReference>
<evidence type="ECO:0000259" key="9">
    <source>
        <dbReference type="PROSITE" id="PS50110"/>
    </source>
</evidence>
<dbReference type="Pfam" id="PF00072">
    <property type="entry name" value="Response_reg"/>
    <property type="match status" value="1"/>
</dbReference>
<name>A0A6B3NJ19_9CYAN</name>
<dbReference type="InterPro" id="IPR005467">
    <property type="entry name" value="His_kinase_dom"/>
</dbReference>
<feature type="domain" description="PAS" evidence="10">
    <location>
        <begin position="132"/>
        <end position="205"/>
    </location>
</feature>
<dbReference type="InterPro" id="IPR036097">
    <property type="entry name" value="HisK_dim/P_sf"/>
</dbReference>
<evidence type="ECO:0000259" key="10">
    <source>
        <dbReference type="PROSITE" id="PS50112"/>
    </source>
</evidence>
<dbReference type="SUPFAM" id="SSF47384">
    <property type="entry name" value="Homodimeric domain of signal transducing histidine kinase"/>
    <property type="match status" value="1"/>
</dbReference>
<dbReference type="EC" id="2.7.13.3" evidence="2"/>
<dbReference type="InterPro" id="IPR001789">
    <property type="entry name" value="Sig_transdc_resp-reg_receiver"/>
</dbReference>
<dbReference type="InterPro" id="IPR013767">
    <property type="entry name" value="PAS_fold"/>
</dbReference>
<evidence type="ECO:0000313" key="11">
    <source>
        <dbReference type="EMBL" id="NER30875.1"/>
    </source>
</evidence>
<dbReference type="Gene3D" id="3.30.565.10">
    <property type="entry name" value="Histidine kinase-like ATPase, C-terminal domain"/>
    <property type="match status" value="1"/>
</dbReference>
<evidence type="ECO:0000256" key="7">
    <source>
        <dbReference type="PROSITE-ProRule" id="PRU00169"/>
    </source>
</evidence>
<dbReference type="CDD" id="cd17534">
    <property type="entry name" value="REC_DC-like"/>
    <property type="match status" value="1"/>
</dbReference>
<dbReference type="CDD" id="cd00075">
    <property type="entry name" value="HATPase"/>
    <property type="match status" value="1"/>
</dbReference>
<evidence type="ECO:0000256" key="2">
    <source>
        <dbReference type="ARBA" id="ARBA00012438"/>
    </source>
</evidence>
<dbReference type="Gene3D" id="3.30.450.20">
    <property type="entry name" value="PAS domain"/>
    <property type="match status" value="1"/>
</dbReference>
<dbReference type="Pfam" id="PF00989">
    <property type="entry name" value="PAS"/>
    <property type="match status" value="1"/>
</dbReference>
<organism evidence="11">
    <name type="scientific">Symploca sp. SIO1C4</name>
    <dbReference type="NCBI Taxonomy" id="2607765"/>
    <lineage>
        <taxon>Bacteria</taxon>
        <taxon>Bacillati</taxon>
        <taxon>Cyanobacteriota</taxon>
        <taxon>Cyanophyceae</taxon>
        <taxon>Coleofasciculales</taxon>
        <taxon>Coleofasciculaceae</taxon>
        <taxon>Symploca</taxon>
    </lineage>
</organism>
<dbReference type="Pfam" id="PF00512">
    <property type="entry name" value="HisKA"/>
    <property type="match status" value="1"/>
</dbReference>
<dbReference type="SMART" id="SM00091">
    <property type="entry name" value="PAS"/>
    <property type="match status" value="1"/>
</dbReference>
<keyword evidence="4" id="KW-0808">Transferase</keyword>
<dbReference type="PRINTS" id="PR00344">
    <property type="entry name" value="BCTRLSENSOR"/>
</dbReference>
<dbReference type="CDD" id="cd00130">
    <property type="entry name" value="PAS"/>
    <property type="match status" value="1"/>
</dbReference>
<dbReference type="GO" id="GO:0000155">
    <property type="term" value="F:phosphorelay sensor kinase activity"/>
    <property type="evidence" value="ECO:0007669"/>
    <property type="project" value="InterPro"/>
</dbReference>
<dbReference type="Gene3D" id="3.40.50.2300">
    <property type="match status" value="1"/>
</dbReference>
<dbReference type="InterPro" id="IPR000014">
    <property type="entry name" value="PAS"/>
</dbReference>
<dbReference type="Gene3D" id="1.10.287.130">
    <property type="match status" value="1"/>
</dbReference>
<sequence length="503" mass="56115">MSAAKILVVEDELIVATTIANKLSRIGYIVTAKVTSGSQAIAKAIETKPDLILMDIFLKGEIDGITAAAQIRQQLNIPVIYLTAYADHNTLERAKLTKPLAYIIKPFNEIELQVAIELALYQNKLERSLQESQEQLETILESINDGVIATDRQGLINFINPTAEKLTGCSQSEAVGKKVTDIFQIFDEVTGTGRENPVAQVLETEQVVDLEDYKILISKQQSQIPICYSASPLKQKSGEICGAVVVFWDISEHRQTKILEDALVKEQEISRFRAQFTSLVSHEFRNPLSAILTAAELLDRYGDVATEVQKKTYLQRIKSSVGRMNQLMEDLLLLGQAETGKLEFDPVPLELEQFCRELIEELSQTGEGFNQITLTSFGDCTNAVMDTRLLHYILANLLSNAIKYSPANEKIEFNLTCDHQQQVAIFQIQDQGIGISEPDQTQVFQLFYRGNNVKKIQGTGLGLAIVKRCVERHQGEISLSSKPGVGTKFTVQLPLFPRRIVHC</sequence>
<protein>
    <recommendedName>
        <fullName evidence="2">histidine kinase</fullName>
        <ecNumber evidence="2">2.7.13.3</ecNumber>
    </recommendedName>
</protein>
<keyword evidence="6" id="KW-0902">Two-component regulatory system</keyword>
<dbReference type="SMART" id="SM00388">
    <property type="entry name" value="HisKA"/>
    <property type="match status" value="1"/>
</dbReference>